<feature type="coiled-coil region" evidence="1">
    <location>
        <begin position="136"/>
        <end position="170"/>
    </location>
</feature>
<evidence type="ECO:0000256" key="2">
    <source>
        <dbReference type="SAM" id="MobiDB-lite"/>
    </source>
</evidence>
<evidence type="ECO:0000256" key="1">
    <source>
        <dbReference type="SAM" id="Coils"/>
    </source>
</evidence>
<dbReference type="Proteomes" id="UP001196413">
    <property type="component" value="Unassembled WGS sequence"/>
</dbReference>
<feature type="region of interest" description="Disordered" evidence="2">
    <location>
        <begin position="19"/>
        <end position="49"/>
    </location>
</feature>
<feature type="region of interest" description="Disordered" evidence="2">
    <location>
        <begin position="76"/>
        <end position="128"/>
    </location>
</feature>
<protein>
    <submittedName>
        <fullName evidence="3">Uncharacterized protein</fullName>
    </submittedName>
</protein>
<reference evidence="3" key="1">
    <citation type="submission" date="2021-06" db="EMBL/GenBank/DDBJ databases">
        <title>Parelaphostrongylus tenuis whole genome reference sequence.</title>
        <authorList>
            <person name="Garwood T.J."/>
            <person name="Larsen P.A."/>
            <person name="Fountain-Jones N.M."/>
            <person name="Garbe J.R."/>
            <person name="Macchietto M.G."/>
            <person name="Kania S.A."/>
            <person name="Gerhold R.W."/>
            <person name="Richards J.E."/>
            <person name="Wolf T.M."/>
        </authorList>
    </citation>
    <scope>NUCLEOTIDE SEQUENCE</scope>
    <source>
        <strain evidence="3">MNPRO001-30</strain>
        <tissue evidence="3">Meninges</tissue>
    </source>
</reference>
<evidence type="ECO:0000313" key="4">
    <source>
        <dbReference type="Proteomes" id="UP001196413"/>
    </source>
</evidence>
<comment type="caution">
    <text evidence="3">The sequence shown here is derived from an EMBL/GenBank/DDBJ whole genome shotgun (WGS) entry which is preliminary data.</text>
</comment>
<accession>A0AAD5WL39</accession>
<dbReference type="EMBL" id="JAHQIW010007266">
    <property type="protein sequence ID" value="KAJ1373343.1"/>
    <property type="molecule type" value="Genomic_DNA"/>
</dbReference>
<evidence type="ECO:0000313" key="3">
    <source>
        <dbReference type="EMBL" id="KAJ1373343.1"/>
    </source>
</evidence>
<keyword evidence="1" id="KW-0175">Coiled coil</keyword>
<feature type="compositionally biased region" description="Basic and acidic residues" evidence="2">
    <location>
        <begin position="91"/>
        <end position="101"/>
    </location>
</feature>
<keyword evidence="4" id="KW-1185">Reference proteome</keyword>
<name>A0AAD5WL39_PARTN</name>
<gene>
    <name evidence="3" type="ORF">KIN20_035719</name>
</gene>
<organism evidence="3 4">
    <name type="scientific">Parelaphostrongylus tenuis</name>
    <name type="common">Meningeal worm</name>
    <dbReference type="NCBI Taxonomy" id="148309"/>
    <lineage>
        <taxon>Eukaryota</taxon>
        <taxon>Metazoa</taxon>
        <taxon>Ecdysozoa</taxon>
        <taxon>Nematoda</taxon>
        <taxon>Chromadorea</taxon>
        <taxon>Rhabditida</taxon>
        <taxon>Rhabditina</taxon>
        <taxon>Rhabditomorpha</taxon>
        <taxon>Strongyloidea</taxon>
        <taxon>Metastrongylidae</taxon>
        <taxon>Parelaphostrongylus</taxon>
    </lineage>
</organism>
<feature type="compositionally biased region" description="Polar residues" evidence="2">
    <location>
        <begin position="37"/>
        <end position="48"/>
    </location>
</feature>
<dbReference type="AlphaFoldDB" id="A0AAD5WL39"/>
<sequence>MESRSKFACLHIDDDSDEDLTTVVGQKSSSKAKTHNRSTAGGANQLKTGQELIVHAVEKRPRTKKANKEKVVDATTGLIVQDADPNQVSEQKYREDLKRGDQNTPPFGKVLRRNVDEPRKHSPSRNFAENNYADVIEFYKNKLAEAHEQLAAEKQEKESKQADLEKYTSRYRKLIDLFRESEISEKAKLLTDLERPEPQGLNCPPS</sequence>
<proteinExistence type="predicted"/>